<dbReference type="PROSITE" id="PS50835">
    <property type="entry name" value="IG_LIKE"/>
    <property type="match status" value="2"/>
</dbReference>
<name>B1H1R8_XENLA</name>
<dbReference type="InterPro" id="IPR051117">
    <property type="entry name" value="TRG_var/const_region"/>
</dbReference>
<dbReference type="SMART" id="SM00406">
    <property type="entry name" value="IGv"/>
    <property type="match status" value="1"/>
</dbReference>
<dbReference type="GO" id="GO:0016020">
    <property type="term" value="C:membrane"/>
    <property type="evidence" value="ECO:0007669"/>
    <property type="project" value="UniProtKB-SubCell"/>
</dbReference>
<dbReference type="InterPro" id="IPR013783">
    <property type="entry name" value="Ig-like_fold"/>
</dbReference>
<feature type="domain" description="Ig-like" evidence="8">
    <location>
        <begin position="132"/>
        <end position="230"/>
    </location>
</feature>
<dbReference type="SMART" id="SM00409">
    <property type="entry name" value="IG"/>
    <property type="match status" value="1"/>
</dbReference>
<evidence type="ECO:0000313" key="9">
    <source>
        <dbReference type="EMBL" id="AAI60712.1"/>
    </source>
</evidence>
<dbReference type="InterPro" id="IPR003597">
    <property type="entry name" value="Ig_C1-set"/>
</dbReference>
<dbReference type="AlphaFoldDB" id="B1H1R8"/>
<feature type="transmembrane region" description="Helical" evidence="7">
    <location>
        <begin position="270"/>
        <end position="292"/>
    </location>
</feature>
<comment type="subcellular location">
    <subcellularLocation>
        <location evidence="1">Membrane</location>
    </subcellularLocation>
</comment>
<feature type="domain" description="Ig-like" evidence="8">
    <location>
        <begin position="24"/>
        <end position="114"/>
    </location>
</feature>
<dbReference type="CDD" id="cd00099">
    <property type="entry name" value="IgV"/>
    <property type="match status" value="1"/>
</dbReference>
<evidence type="ECO:0000256" key="5">
    <source>
        <dbReference type="ARBA" id="ARBA00023170"/>
    </source>
</evidence>
<keyword evidence="3 7" id="KW-1133">Transmembrane helix</keyword>
<evidence type="ECO:0000259" key="8">
    <source>
        <dbReference type="PROSITE" id="PS50835"/>
    </source>
</evidence>
<dbReference type="SUPFAM" id="SSF48726">
    <property type="entry name" value="Immunoglobulin"/>
    <property type="match status" value="2"/>
</dbReference>
<protein>
    <recommendedName>
        <fullName evidence="8">Ig-like domain-containing protein</fullName>
    </recommendedName>
</protein>
<dbReference type="InterPro" id="IPR003599">
    <property type="entry name" value="Ig_sub"/>
</dbReference>
<dbReference type="PANTHER" id="PTHR19256">
    <property type="entry name" value="T-CELL RECEPTOR GAMMA CHAIN"/>
    <property type="match status" value="1"/>
</dbReference>
<evidence type="ECO:0000256" key="6">
    <source>
        <dbReference type="ARBA" id="ARBA00023319"/>
    </source>
</evidence>
<sequence>MLMLISCQELKISQSPTFITKAMGKTAKFSCEVEGISVIKHGLHVYQQDRNKRVKWLLFYKPSHQEIPDKYKNRISLDTQGDKSCTLSLTNINPDDDGTYFCAAWHKEANLKIFGTGTRLSVANTARSAEKPNATILSTSKKVIEKQGQGIYLCLLENFFPDAIQVVWRKGNKDIPSEQGEIKSEKDKDNNDVYSTTSWISVTKDDLGNKFTCHYKHEGISKQENWDEVSVVGSKSSIVVPGGENKVKTCNESSTDNMIYPNPASQRAAYLTYLLLITKSALYGPIMFFIIYRPTKFCF</sequence>
<dbReference type="InterPro" id="IPR013106">
    <property type="entry name" value="Ig_V-set"/>
</dbReference>
<accession>B1H1R8</accession>
<dbReference type="Pfam" id="PF07686">
    <property type="entry name" value="V-set"/>
    <property type="match status" value="1"/>
</dbReference>
<dbReference type="EMBL" id="BC160712">
    <property type="protein sequence ID" value="AAI60712.1"/>
    <property type="molecule type" value="mRNA"/>
</dbReference>
<keyword evidence="5" id="KW-0675">Receptor</keyword>
<dbReference type="InterPro" id="IPR007110">
    <property type="entry name" value="Ig-like_dom"/>
</dbReference>
<evidence type="ECO:0000256" key="7">
    <source>
        <dbReference type="SAM" id="Phobius"/>
    </source>
</evidence>
<dbReference type="Gene3D" id="2.60.40.10">
    <property type="entry name" value="Immunoglobulins"/>
    <property type="match status" value="2"/>
</dbReference>
<dbReference type="SMART" id="SM00407">
    <property type="entry name" value="IGc1"/>
    <property type="match status" value="1"/>
</dbReference>
<keyword evidence="4 7" id="KW-0472">Membrane</keyword>
<dbReference type="MEROPS" id="I43.001"/>
<dbReference type="InterPro" id="IPR036179">
    <property type="entry name" value="Ig-like_dom_sf"/>
</dbReference>
<evidence type="ECO:0000256" key="2">
    <source>
        <dbReference type="ARBA" id="ARBA00022692"/>
    </source>
</evidence>
<dbReference type="Pfam" id="PF07654">
    <property type="entry name" value="C1-set"/>
    <property type="match status" value="1"/>
</dbReference>
<proteinExistence type="evidence at transcript level"/>
<organism evidence="9">
    <name type="scientific">Xenopus laevis</name>
    <name type="common">African clawed frog</name>
    <dbReference type="NCBI Taxonomy" id="8355"/>
    <lineage>
        <taxon>Eukaryota</taxon>
        <taxon>Metazoa</taxon>
        <taxon>Chordata</taxon>
        <taxon>Craniata</taxon>
        <taxon>Vertebrata</taxon>
        <taxon>Euteleostomi</taxon>
        <taxon>Amphibia</taxon>
        <taxon>Batrachia</taxon>
        <taxon>Anura</taxon>
        <taxon>Pipoidea</taxon>
        <taxon>Pipidae</taxon>
        <taxon>Xenopodinae</taxon>
        <taxon>Xenopus</taxon>
        <taxon>Xenopus</taxon>
    </lineage>
</organism>
<dbReference type="PANTHER" id="PTHR19256:SF65">
    <property type="entry name" value="T CELL RECEPTOR GAMMA CONSTANT 1-RELATED"/>
    <property type="match status" value="1"/>
</dbReference>
<evidence type="ECO:0000256" key="1">
    <source>
        <dbReference type="ARBA" id="ARBA00004370"/>
    </source>
</evidence>
<keyword evidence="2 7" id="KW-0812">Transmembrane</keyword>
<reference evidence="9" key="1">
    <citation type="submission" date="2008-03" db="EMBL/GenBank/DDBJ databases">
        <authorList>
            <consortium name="NIH - Xenopus Gene Collection (XGC) project"/>
        </authorList>
    </citation>
    <scope>NUCLEOTIDE SEQUENCE [LARGE SCALE MRNA]</scope>
    <source>
        <tissue evidence="9">Embryo</tissue>
    </source>
</reference>
<evidence type="ECO:0000256" key="4">
    <source>
        <dbReference type="ARBA" id="ARBA00023136"/>
    </source>
</evidence>
<keyword evidence="6" id="KW-0393">Immunoglobulin domain</keyword>
<evidence type="ECO:0000256" key="3">
    <source>
        <dbReference type="ARBA" id="ARBA00022989"/>
    </source>
</evidence>